<organism evidence="2 3">
    <name type="scientific">Trichonephila inaurata madagascariensis</name>
    <dbReference type="NCBI Taxonomy" id="2747483"/>
    <lineage>
        <taxon>Eukaryota</taxon>
        <taxon>Metazoa</taxon>
        <taxon>Ecdysozoa</taxon>
        <taxon>Arthropoda</taxon>
        <taxon>Chelicerata</taxon>
        <taxon>Arachnida</taxon>
        <taxon>Araneae</taxon>
        <taxon>Araneomorphae</taxon>
        <taxon>Entelegynae</taxon>
        <taxon>Araneoidea</taxon>
        <taxon>Nephilidae</taxon>
        <taxon>Trichonephila</taxon>
        <taxon>Trichonephila inaurata</taxon>
    </lineage>
</organism>
<sequence>MFPIVLKPPLVQIYHDMIFFSTSLQRHHQAKKLLKPQGEKNPSRTEEEQEKKKKDPVDHQLFVPSFFEVSLANRKPGFLEGQC</sequence>
<dbReference type="Proteomes" id="UP000886998">
    <property type="component" value="Unassembled WGS sequence"/>
</dbReference>
<feature type="compositionally biased region" description="Basic and acidic residues" evidence="1">
    <location>
        <begin position="37"/>
        <end position="58"/>
    </location>
</feature>
<keyword evidence="3" id="KW-1185">Reference proteome</keyword>
<reference evidence="2" key="1">
    <citation type="submission" date="2020-08" db="EMBL/GenBank/DDBJ databases">
        <title>Multicomponent nature underlies the extraordinary mechanical properties of spider dragline silk.</title>
        <authorList>
            <person name="Kono N."/>
            <person name="Nakamura H."/>
            <person name="Mori M."/>
            <person name="Yoshida Y."/>
            <person name="Ohtoshi R."/>
            <person name="Malay A.D."/>
            <person name="Moran D.A.P."/>
            <person name="Tomita M."/>
            <person name="Numata K."/>
            <person name="Arakawa K."/>
        </authorList>
    </citation>
    <scope>NUCLEOTIDE SEQUENCE</scope>
</reference>
<comment type="caution">
    <text evidence="2">The sequence shown here is derived from an EMBL/GenBank/DDBJ whole genome shotgun (WGS) entry which is preliminary data.</text>
</comment>
<evidence type="ECO:0000256" key="1">
    <source>
        <dbReference type="SAM" id="MobiDB-lite"/>
    </source>
</evidence>
<evidence type="ECO:0000313" key="2">
    <source>
        <dbReference type="EMBL" id="GFS37419.1"/>
    </source>
</evidence>
<evidence type="ECO:0000313" key="3">
    <source>
        <dbReference type="Proteomes" id="UP000886998"/>
    </source>
</evidence>
<gene>
    <name evidence="2" type="ORF">TNIN_405691</name>
</gene>
<dbReference type="AlphaFoldDB" id="A0A8X6IA11"/>
<dbReference type="EMBL" id="BMAV01024974">
    <property type="protein sequence ID" value="GFS37419.1"/>
    <property type="molecule type" value="Genomic_DNA"/>
</dbReference>
<name>A0A8X6IA11_9ARAC</name>
<accession>A0A8X6IA11</accession>
<proteinExistence type="predicted"/>
<feature type="region of interest" description="Disordered" evidence="1">
    <location>
        <begin position="30"/>
        <end position="58"/>
    </location>
</feature>
<protein>
    <submittedName>
        <fullName evidence="2">Uncharacterized protein</fullName>
    </submittedName>
</protein>